<keyword evidence="3" id="KW-1185">Reference proteome</keyword>
<feature type="region of interest" description="Disordered" evidence="1">
    <location>
        <begin position="250"/>
        <end position="275"/>
    </location>
</feature>
<dbReference type="EMBL" id="JAKOGI010000514">
    <property type="protein sequence ID" value="KAJ8433848.1"/>
    <property type="molecule type" value="Genomic_DNA"/>
</dbReference>
<proteinExistence type="predicted"/>
<dbReference type="Proteomes" id="UP001153076">
    <property type="component" value="Unassembled WGS sequence"/>
</dbReference>
<accession>A0A9Q1JZR7</accession>
<protein>
    <submittedName>
        <fullName evidence="2">Uncharacterized protein</fullName>
    </submittedName>
</protein>
<organism evidence="2 3">
    <name type="scientific">Carnegiea gigantea</name>
    <dbReference type="NCBI Taxonomy" id="171969"/>
    <lineage>
        <taxon>Eukaryota</taxon>
        <taxon>Viridiplantae</taxon>
        <taxon>Streptophyta</taxon>
        <taxon>Embryophyta</taxon>
        <taxon>Tracheophyta</taxon>
        <taxon>Spermatophyta</taxon>
        <taxon>Magnoliopsida</taxon>
        <taxon>eudicotyledons</taxon>
        <taxon>Gunneridae</taxon>
        <taxon>Pentapetalae</taxon>
        <taxon>Caryophyllales</taxon>
        <taxon>Cactineae</taxon>
        <taxon>Cactaceae</taxon>
        <taxon>Cactoideae</taxon>
        <taxon>Echinocereeae</taxon>
        <taxon>Carnegiea</taxon>
    </lineage>
</organism>
<gene>
    <name evidence="2" type="ORF">Cgig2_032059</name>
</gene>
<evidence type="ECO:0000313" key="2">
    <source>
        <dbReference type="EMBL" id="KAJ8433848.1"/>
    </source>
</evidence>
<evidence type="ECO:0000313" key="3">
    <source>
        <dbReference type="Proteomes" id="UP001153076"/>
    </source>
</evidence>
<reference evidence="2" key="1">
    <citation type="submission" date="2022-04" db="EMBL/GenBank/DDBJ databases">
        <title>Carnegiea gigantea Genome sequencing and assembly v2.</title>
        <authorList>
            <person name="Copetti D."/>
            <person name="Sanderson M.J."/>
            <person name="Burquez A."/>
            <person name="Wojciechowski M.F."/>
        </authorList>
    </citation>
    <scope>NUCLEOTIDE SEQUENCE</scope>
    <source>
        <strain evidence="2">SGP5-SGP5p</strain>
        <tissue evidence="2">Aerial part</tissue>
    </source>
</reference>
<sequence length="275" mass="31340">MAFPRSLDTKAKGEFVTRHFSWDRRFELAVAEQAAEYYKFPELPRNRRFGRWSRPLLSSVGVPSSRESARFRPKGIWGRIREPVDRKRAWAGERQMRTRPLRKRPPLRMTSPNSSSINTTSFSHIGYSSIHLSRGVVQNAVRSVSLFFGKHGVPSYFNTREMANYVRETFIWHSRSASRPPRPFPEDFHVLCLRFSLAEAEGATVEFELPEIATFQAMLLNETVELGVAHEYKAKSMKSSLLYWPADEVEVRGSQDGQEEGSGSAGPPAPSSDEE</sequence>
<dbReference type="AlphaFoldDB" id="A0A9Q1JZR7"/>
<comment type="caution">
    <text evidence="2">The sequence shown here is derived from an EMBL/GenBank/DDBJ whole genome shotgun (WGS) entry which is preliminary data.</text>
</comment>
<name>A0A9Q1JZR7_9CARY</name>
<evidence type="ECO:0000256" key="1">
    <source>
        <dbReference type="SAM" id="MobiDB-lite"/>
    </source>
</evidence>